<dbReference type="InterPro" id="IPR029047">
    <property type="entry name" value="HSP70_peptide-bd_sf"/>
</dbReference>
<dbReference type="FunFam" id="3.90.640.10:FF:000003">
    <property type="entry name" value="Molecular chaperone DnaK"/>
    <property type="match status" value="1"/>
</dbReference>
<dbReference type="Gene3D" id="2.60.34.10">
    <property type="entry name" value="Substrate Binding Domain Of DNAk, Chain A, domain 1"/>
    <property type="match status" value="1"/>
</dbReference>
<organism evidence="4 5">
    <name type="scientific">Panagrolaimus superbus</name>
    <dbReference type="NCBI Taxonomy" id="310955"/>
    <lineage>
        <taxon>Eukaryota</taxon>
        <taxon>Metazoa</taxon>
        <taxon>Ecdysozoa</taxon>
        <taxon>Nematoda</taxon>
        <taxon>Chromadorea</taxon>
        <taxon>Rhabditida</taxon>
        <taxon>Tylenchina</taxon>
        <taxon>Panagrolaimomorpha</taxon>
        <taxon>Panagrolaimoidea</taxon>
        <taxon>Panagrolaimidae</taxon>
        <taxon>Panagrolaimus</taxon>
    </lineage>
</organism>
<evidence type="ECO:0000256" key="1">
    <source>
        <dbReference type="ARBA" id="ARBA00007381"/>
    </source>
</evidence>
<comment type="similarity">
    <text evidence="1">Belongs to the heat shock protein 70 family.</text>
</comment>
<dbReference type="InterPro" id="IPR043129">
    <property type="entry name" value="ATPase_NBD"/>
</dbReference>
<dbReference type="Proteomes" id="UP000887577">
    <property type="component" value="Unplaced"/>
</dbReference>
<dbReference type="InterPro" id="IPR013126">
    <property type="entry name" value="Hsp_70_fam"/>
</dbReference>
<dbReference type="PROSITE" id="PS01036">
    <property type="entry name" value="HSP70_3"/>
    <property type="match status" value="1"/>
</dbReference>
<keyword evidence="3" id="KW-0067">ATP-binding</keyword>
<proteinExistence type="inferred from homology"/>
<dbReference type="GO" id="GO:0140662">
    <property type="term" value="F:ATP-dependent protein folding chaperone"/>
    <property type="evidence" value="ECO:0007669"/>
    <property type="project" value="InterPro"/>
</dbReference>
<keyword evidence="2" id="KW-0547">Nucleotide-binding</keyword>
<dbReference type="WBParaSite" id="PSU_v2.g11728.t1">
    <property type="protein sequence ID" value="PSU_v2.g11728.t1"/>
    <property type="gene ID" value="PSU_v2.g11728"/>
</dbReference>
<dbReference type="Gene3D" id="3.30.420.40">
    <property type="match status" value="2"/>
</dbReference>
<evidence type="ECO:0000313" key="4">
    <source>
        <dbReference type="Proteomes" id="UP000887577"/>
    </source>
</evidence>
<dbReference type="Gene3D" id="3.90.640.10">
    <property type="entry name" value="Actin, Chain A, domain 4"/>
    <property type="match status" value="1"/>
</dbReference>
<accession>A0A914XYW5</accession>
<sequence>MARLKTACESAKRLLSTSTFATIEVDNLHADIDFECKITLSRFNDLCNDLVEKTLGPVKQALADAKLQKTDITEVVMVGGSTRIPFVQKHLKSFFNRKKLMTEINADEAVAYGATLQAALLSNVPDPNVRNIQLLDVIPHSLGIKAQQDHEVNIFSIVLNRNTRFPVERTQRYSTTFDNQTCVGIKVYEGENPLATENRFLGSFNLLKIAPAPARVPDLMVTFRINENGILKVTCVDQTSGNSNSIEIFSDNGRLNQAEIFQMIDHNLGF</sequence>
<evidence type="ECO:0000256" key="3">
    <source>
        <dbReference type="ARBA" id="ARBA00022840"/>
    </source>
</evidence>
<dbReference type="GO" id="GO:0006950">
    <property type="term" value="P:response to stress"/>
    <property type="evidence" value="ECO:0007669"/>
    <property type="project" value="UniProtKB-ARBA"/>
</dbReference>
<dbReference type="PRINTS" id="PR00301">
    <property type="entry name" value="HEATSHOCK70"/>
</dbReference>
<dbReference type="SUPFAM" id="SSF53067">
    <property type="entry name" value="Actin-like ATPase domain"/>
    <property type="match status" value="1"/>
</dbReference>
<evidence type="ECO:0000256" key="2">
    <source>
        <dbReference type="ARBA" id="ARBA00022741"/>
    </source>
</evidence>
<dbReference type="SUPFAM" id="SSF100920">
    <property type="entry name" value="Heat shock protein 70kD (HSP70), peptide-binding domain"/>
    <property type="match status" value="1"/>
</dbReference>
<name>A0A914XYW5_9BILA</name>
<dbReference type="AlphaFoldDB" id="A0A914XYW5"/>
<dbReference type="GO" id="GO:0005524">
    <property type="term" value="F:ATP binding"/>
    <property type="evidence" value="ECO:0007669"/>
    <property type="project" value="UniProtKB-KW"/>
</dbReference>
<reference evidence="5" key="1">
    <citation type="submission" date="2022-11" db="UniProtKB">
        <authorList>
            <consortium name="WormBaseParasite"/>
        </authorList>
    </citation>
    <scope>IDENTIFICATION</scope>
</reference>
<protein>
    <submittedName>
        <fullName evidence="5">Heat shock protein 70</fullName>
    </submittedName>
</protein>
<dbReference type="InterPro" id="IPR018181">
    <property type="entry name" value="Heat_shock_70_CS"/>
</dbReference>
<evidence type="ECO:0000313" key="5">
    <source>
        <dbReference type="WBParaSite" id="PSU_v2.g11728.t1"/>
    </source>
</evidence>
<keyword evidence="4" id="KW-1185">Reference proteome</keyword>
<dbReference type="PANTHER" id="PTHR19375">
    <property type="entry name" value="HEAT SHOCK PROTEIN 70KDA"/>
    <property type="match status" value="1"/>
</dbReference>
<dbReference type="Pfam" id="PF00012">
    <property type="entry name" value="HSP70"/>
    <property type="match status" value="1"/>
</dbReference>